<proteinExistence type="predicted"/>
<evidence type="ECO:0000256" key="2">
    <source>
        <dbReference type="SAM" id="Phobius"/>
    </source>
</evidence>
<evidence type="ECO:0000313" key="3">
    <source>
        <dbReference type="EMBL" id="DAE07428.1"/>
    </source>
</evidence>
<organism evidence="3">
    <name type="scientific">Siphoviridae sp. ctRcp9</name>
    <dbReference type="NCBI Taxonomy" id="2825504"/>
    <lineage>
        <taxon>Viruses</taxon>
        <taxon>Duplodnaviria</taxon>
        <taxon>Heunggongvirae</taxon>
        <taxon>Uroviricota</taxon>
        <taxon>Caudoviricetes</taxon>
    </lineage>
</organism>
<feature type="transmembrane region" description="Helical" evidence="2">
    <location>
        <begin position="44"/>
        <end position="63"/>
    </location>
</feature>
<feature type="transmembrane region" description="Helical" evidence="2">
    <location>
        <begin position="20"/>
        <end position="38"/>
    </location>
</feature>
<accession>A0A8S5PML2</accession>
<feature type="coiled-coil region" evidence="1">
    <location>
        <begin position="85"/>
        <end position="117"/>
    </location>
</feature>
<dbReference type="EMBL" id="BK015450">
    <property type="protein sequence ID" value="DAE07428.1"/>
    <property type="molecule type" value="Genomic_DNA"/>
</dbReference>
<protein>
    <submittedName>
        <fullName evidence="3">Transcription factor S-II (TFIIS)</fullName>
    </submittedName>
</protein>
<sequence>MKKEQDYYDSFDEKRGNGFLMVGCIIFGIFIFIASIIELTQGKIGFFIFCCIYISFLSIYIYIEKKGSKLSDDFVPSKKTKEQLMDEYVIKNKIKEQQLEQAKIAQANAQAQELLNKPKCPTCGSTNIKKIGGIERGASIAAFGIFSKKINKTFKCCNCGYTW</sequence>
<keyword evidence="2" id="KW-1133">Transmembrane helix</keyword>
<name>A0A8S5PML2_9CAUD</name>
<evidence type="ECO:0000256" key="1">
    <source>
        <dbReference type="SAM" id="Coils"/>
    </source>
</evidence>
<keyword evidence="2" id="KW-0472">Membrane</keyword>
<reference evidence="3" key="1">
    <citation type="journal article" date="2021" name="Proc. Natl. Acad. Sci. U.S.A.">
        <title>A Catalog of Tens of Thousands of Viruses from Human Metagenomes Reveals Hidden Associations with Chronic Diseases.</title>
        <authorList>
            <person name="Tisza M.J."/>
            <person name="Buck C.B."/>
        </authorList>
    </citation>
    <scope>NUCLEOTIDE SEQUENCE</scope>
    <source>
        <strain evidence="3">CtRcp9</strain>
    </source>
</reference>
<keyword evidence="2" id="KW-0812">Transmembrane</keyword>
<keyword evidence="1" id="KW-0175">Coiled coil</keyword>